<dbReference type="InterPro" id="IPR000070">
    <property type="entry name" value="Pectinesterase_cat"/>
</dbReference>
<proteinExistence type="predicted"/>
<dbReference type="AlphaFoldDB" id="A0AAD6K4A2"/>
<dbReference type="GO" id="GO:0030599">
    <property type="term" value="F:pectinesterase activity"/>
    <property type="evidence" value="ECO:0007669"/>
    <property type="project" value="InterPro"/>
</dbReference>
<evidence type="ECO:0000313" key="8">
    <source>
        <dbReference type="EMBL" id="KAJ6415770.1"/>
    </source>
</evidence>
<evidence type="ECO:0000256" key="4">
    <source>
        <dbReference type="ARBA" id="ARBA00022801"/>
    </source>
</evidence>
<dbReference type="SUPFAM" id="SSF51126">
    <property type="entry name" value="Pectin lyase-like"/>
    <property type="match status" value="1"/>
</dbReference>
<evidence type="ECO:0000259" key="7">
    <source>
        <dbReference type="Pfam" id="PF01095"/>
    </source>
</evidence>
<feature type="compositionally biased region" description="Basic and acidic residues" evidence="6">
    <location>
        <begin position="1"/>
        <end position="11"/>
    </location>
</feature>
<feature type="domain" description="Pectinesterase catalytic" evidence="7">
    <location>
        <begin position="89"/>
        <end position="215"/>
    </location>
</feature>
<reference evidence="8 9" key="1">
    <citation type="journal article" date="2023" name="Int. J. Mol. Sci.">
        <title>De Novo Assembly and Annotation of 11 Diverse Shrub Willow (Salix) Genomes Reveals Novel Gene Organization in Sex-Linked Regions.</title>
        <authorList>
            <person name="Hyden B."/>
            <person name="Feng K."/>
            <person name="Yates T.B."/>
            <person name="Jawdy S."/>
            <person name="Cereghino C."/>
            <person name="Smart L.B."/>
            <person name="Muchero W."/>
        </authorList>
    </citation>
    <scope>NUCLEOTIDE SEQUENCE [LARGE SCALE GENOMIC DNA]</scope>
    <source>
        <tissue evidence="8">Shoot tip</tissue>
    </source>
</reference>
<dbReference type="Proteomes" id="UP001162972">
    <property type="component" value="Chromosome 3"/>
</dbReference>
<keyword evidence="5" id="KW-0063">Aspartyl esterase</keyword>
<sequence length="230" mass="24845">MKGLRLRERGSLPEISCSLTPPGQQSTKQWPSGPAPTCLYVSGVRLMGFRTHSMLTRIDNSTVTVTLPAPLTSFSAMLRLSSRTATFSPGNPYPTSFNTITAQGKKDPNQNTGISIHKCTFSASGNVTAPTYLGRPWKDYSTTVIMQSDIGPFLKPVGWISWVSGVDPPATIFYAEYRNTGAGANVDGRVKWAGYKPALTVDEAGKFAVDPFVQGSEWLPATSVTFQSTL</sequence>
<organism evidence="8 9">
    <name type="scientific">Salix udensis</name>
    <dbReference type="NCBI Taxonomy" id="889485"/>
    <lineage>
        <taxon>Eukaryota</taxon>
        <taxon>Viridiplantae</taxon>
        <taxon>Streptophyta</taxon>
        <taxon>Embryophyta</taxon>
        <taxon>Tracheophyta</taxon>
        <taxon>Spermatophyta</taxon>
        <taxon>Magnoliopsida</taxon>
        <taxon>eudicotyledons</taxon>
        <taxon>Gunneridae</taxon>
        <taxon>Pentapetalae</taxon>
        <taxon>rosids</taxon>
        <taxon>fabids</taxon>
        <taxon>Malpighiales</taxon>
        <taxon>Salicaceae</taxon>
        <taxon>Saliceae</taxon>
        <taxon>Salix</taxon>
    </lineage>
</organism>
<keyword evidence="3" id="KW-0964">Secreted</keyword>
<evidence type="ECO:0000313" key="9">
    <source>
        <dbReference type="Proteomes" id="UP001162972"/>
    </source>
</evidence>
<keyword evidence="3" id="KW-0134">Cell wall</keyword>
<evidence type="ECO:0000256" key="6">
    <source>
        <dbReference type="SAM" id="MobiDB-lite"/>
    </source>
</evidence>
<dbReference type="GO" id="GO:0042545">
    <property type="term" value="P:cell wall modification"/>
    <property type="evidence" value="ECO:0007669"/>
    <property type="project" value="InterPro"/>
</dbReference>
<evidence type="ECO:0000256" key="5">
    <source>
        <dbReference type="ARBA" id="ARBA00023085"/>
    </source>
</evidence>
<name>A0AAD6K4A2_9ROSI</name>
<feature type="compositionally biased region" description="Polar residues" evidence="6">
    <location>
        <begin position="17"/>
        <end position="30"/>
    </location>
</feature>
<dbReference type="InterPro" id="IPR011050">
    <property type="entry name" value="Pectin_lyase_fold/virulence"/>
</dbReference>
<comment type="caution">
    <text evidence="8">The sequence shown here is derived from an EMBL/GenBank/DDBJ whole genome shotgun (WGS) entry which is preliminary data.</text>
</comment>
<evidence type="ECO:0000256" key="2">
    <source>
        <dbReference type="ARBA" id="ARBA00005184"/>
    </source>
</evidence>
<evidence type="ECO:0000256" key="1">
    <source>
        <dbReference type="ARBA" id="ARBA00004191"/>
    </source>
</evidence>
<gene>
    <name evidence="8" type="ORF">OIU84_004547</name>
</gene>
<comment type="pathway">
    <text evidence="2">Glycan metabolism; pectin degradation; 2-dehydro-3-deoxy-D-gluconate from pectin: step 1/5.</text>
</comment>
<protein>
    <recommendedName>
        <fullName evidence="7">Pectinesterase catalytic domain-containing protein</fullName>
    </recommendedName>
</protein>
<feature type="region of interest" description="Disordered" evidence="6">
    <location>
        <begin position="1"/>
        <end position="32"/>
    </location>
</feature>
<dbReference type="InterPro" id="IPR012334">
    <property type="entry name" value="Pectin_lyas_fold"/>
</dbReference>
<keyword evidence="9" id="KW-1185">Reference proteome</keyword>
<keyword evidence="4" id="KW-0378">Hydrolase</keyword>
<dbReference type="EMBL" id="JAPFFJ010000012">
    <property type="protein sequence ID" value="KAJ6415770.1"/>
    <property type="molecule type" value="Genomic_DNA"/>
</dbReference>
<dbReference type="PANTHER" id="PTHR31707">
    <property type="entry name" value="PECTINESTERASE"/>
    <property type="match status" value="1"/>
</dbReference>
<comment type="subcellular location">
    <subcellularLocation>
        <location evidence="1">Secreted</location>
        <location evidence="1">Cell wall</location>
    </subcellularLocation>
</comment>
<evidence type="ECO:0000256" key="3">
    <source>
        <dbReference type="ARBA" id="ARBA00022512"/>
    </source>
</evidence>
<accession>A0AAD6K4A2</accession>
<dbReference type="Pfam" id="PF01095">
    <property type="entry name" value="Pectinesterase"/>
    <property type="match status" value="1"/>
</dbReference>
<dbReference type="Gene3D" id="2.160.20.10">
    <property type="entry name" value="Single-stranded right-handed beta-helix, Pectin lyase-like"/>
    <property type="match status" value="1"/>
</dbReference>